<evidence type="ECO:0000256" key="1">
    <source>
        <dbReference type="SAM" id="MobiDB-lite"/>
    </source>
</evidence>
<evidence type="ECO:0000313" key="3">
    <source>
        <dbReference type="Proteomes" id="UP000046395"/>
    </source>
</evidence>
<sequence length="552" mass="61799">MLCFCLFCLVAPDGMVCSVERLQFVNCVAMSFRDFRGGDGDSPQKQDRSCDRIAAQDNPSRTHDSSCESIEDAAERAIQDRIERLLPKGYFFSTSEEEKLSDATLAAPDDSSCNGAYASVPFGMFLHLSDECRLSHIAEVVKSGDIAYLQVLRCDPMGVVSRLVCFGNGLEMDVRNLNVLSFLPIKQLMEELDFTETEVLRVFQPDELFRAVVRQIDLSRRGAMVSVDGKLSRSLFLGIVSASELPEFIRLFTEEDNNYEDFLEKSHGFLNPRSVDSLLEHFDATNYVNSFDAALRKRLEKYCTEDGVPFTRAARDEANAWHSYNDDDKKSKNDCSRRISRRQLSRINSLHNRPKRSRSSDKGRRRYSTVRTRRKRSDLSSSAHSESYSNRSLSHGNDSDTSSSRGRRRSSSSSSSSSTSTATSVRSSPPCTASVWKPEESISDLKLHIDQAVKRRGTASHDRFRYTRNRGNHAWLARSTQPNGMNRSSTVSQCRPAICARREGTDRTVNSSSTLSGGSRQPVDSKRTALAKQLSDMENFISSLKAKASSSG</sequence>
<feature type="compositionally biased region" description="Basic residues" evidence="1">
    <location>
        <begin position="352"/>
        <end position="376"/>
    </location>
</feature>
<feature type="region of interest" description="Disordered" evidence="1">
    <location>
        <begin position="504"/>
        <end position="529"/>
    </location>
</feature>
<feature type="compositionally biased region" description="Polar residues" evidence="1">
    <location>
        <begin position="507"/>
        <end position="519"/>
    </location>
</feature>
<feature type="region of interest" description="Disordered" evidence="1">
    <location>
        <begin position="38"/>
        <end position="66"/>
    </location>
</feature>
<feature type="chain" id="PRO_5024323844" evidence="2">
    <location>
        <begin position="19"/>
        <end position="552"/>
    </location>
</feature>
<accession>A0A5S6Q9H6</accession>
<feature type="compositionally biased region" description="Polar residues" evidence="1">
    <location>
        <begin position="379"/>
        <end position="396"/>
    </location>
</feature>
<protein>
    <submittedName>
        <fullName evidence="4">Uncharacterized protein</fullName>
    </submittedName>
</protein>
<dbReference type="AlphaFoldDB" id="A0A5S6Q9H6"/>
<organism evidence="3 4">
    <name type="scientific">Trichuris muris</name>
    <name type="common">Mouse whipworm</name>
    <dbReference type="NCBI Taxonomy" id="70415"/>
    <lineage>
        <taxon>Eukaryota</taxon>
        <taxon>Metazoa</taxon>
        <taxon>Ecdysozoa</taxon>
        <taxon>Nematoda</taxon>
        <taxon>Enoplea</taxon>
        <taxon>Dorylaimia</taxon>
        <taxon>Trichinellida</taxon>
        <taxon>Trichuridae</taxon>
        <taxon>Trichuris</taxon>
    </lineage>
</organism>
<dbReference type="Proteomes" id="UP000046395">
    <property type="component" value="Unassembled WGS sequence"/>
</dbReference>
<feature type="region of interest" description="Disordered" evidence="1">
    <location>
        <begin position="323"/>
        <end position="435"/>
    </location>
</feature>
<reference evidence="4" key="1">
    <citation type="submission" date="2019-12" db="UniProtKB">
        <authorList>
            <consortium name="WormBaseParasite"/>
        </authorList>
    </citation>
    <scope>IDENTIFICATION</scope>
</reference>
<dbReference type="STRING" id="70415.A0A5S6Q9H6"/>
<name>A0A5S6Q9H6_TRIMR</name>
<dbReference type="WBParaSite" id="TMUE_1000003966.1">
    <property type="protein sequence ID" value="TMUE_1000003966.1"/>
    <property type="gene ID" value="WBGene00286736"/>
</dbReference>
<keyword evidence="2" id="KW-0732">Signal</keyword>
<feature type="signal peptide" evidence="2">
    <location>
        <begin position="1"/>
        <end position="18"/>
    </location>
</feature>
<proteinExistence type="predicted"/>
<keyword evidence="3" id="KW-1185">Reference proteome</keyword>
<feature type="compositionally biased region" description="Basic and acidic residues" evidence="1">
    <location>
        <begin position="38"/>
        <end position="51"/>
    </location>
</feature>
<feature type="compositionally biased region" description="Basic and acidic residues" evidence="1">
    <location>
        <begin position="323"/>
        <end position="337"/>
    </location>
</feature>
<feature type="compositionally biased region" description="Low complexity" evidence="1">
    <location>
        <begin position="411"/>
        <end position="428"/>
    </location>
</feature>
<evidence type="ECO:0000256" key="2">
    <source>
        <dbReference type="SAM" id="SignalP"/>
    </source>
</evidence>
<evidence type="ECO:0000313" key="4">
    <source>
        <dbReference type="WBParaSite" id="TMUE_1000003966.1"/>
    </source>
</evidence>